<feature type="compositionally biased region" description="Basic and acidic residues" evidence="1">
    <location>
        <begin position="186"/>
        <end position="200"/>
    </location>
</feature>
<organism evidence="2 3">
    <name type="scientific">Zopfia rhizophila CBS 207.26</name>
    <dbReference type="NCBI Taxonomy" id="1314779"/>
    <lineage>
        <taxon>Eukaryota</taxon>
        <taxon>Fungi</taxon>
        <taxon>Dikarya</taxon>
        <taxon>Ascomycota</taxon>
        <taxon>Pezizomycotina</taxon>
        <taxon>Dothideomycetes</taxon>
        <taxon>Dothideomycetes incertae sedis</taxon>
        <taxon>Zopfiaceae</taxon>
        <taxon>Zopfia</taxon>
    </lineage>
</organism>
<feature type="compositionally biased region" description="Polar residues" evidence="1">
    <location>
        <begin position="165"/>
        <end position="183"/>
    </location>
</feature>
<feature type="compositionally biased region" description="Polar residues" evidence="1">
    <location>
        <begin position="223"/>
        <end position="233"/>
    </location>
</feature>
<reference evidence="2" key="1">
    <citation type="journal article" date="2020" name="Stud. Mycol.">
        <title>101 Dothideomycetes genomes: a test case for predicting lifestyles and emergence of pathogens.</title>
        <authorList>
            <person name="Haridas S."/>
            <person name="Albert R."/>
            <person name="Binder M."/>
            <person name="Bloem J."/>
            <person name="Labutti K."/>
            <person name="Salamov A."/>
            <person name="Andreopoulos B."/>
            <person name="Baker S."/>
            <person name="Barry K."/>
            <person name="Bills G."/>
            <person name="Bluhm B."/>
            <person name="Cannon C."/>
            <person name="Castanera R."/>
            <person name="Culley D."/>
            <person name="Daum C."/>
            <person name="Ezra D."/>
            <person name="Gonzalez J."/>
            <person name="Henrissat B."/>
            <person name="Kuo A."/>
            <person name="Liang C."/>
            <person name="Lipzen A."/>
            <person name="Lutzoni F."/>
            <person name="Magnuson J."/>
            <person name="Mondo S."/>
            <person name="Nolan M."/>
            <person name="Ohm R."/>
            <person name="Pangilinan J."/>
            <person name="Park H.-J."/>
            <person name="Ramirez L."/>
            <person name="Alfaro M."/>
            <person name="Sun H."/>
            <person name="Tritt A."/>
            <person name="Yoshinaga Y."/>
            <person name="Zwiers L.-H."/>
            <person name="Turgeon B."/>
            <person name="Goodwin S."/>
            <person name="Spatafora J."/>
            <person name="Crous P."/>
            <person name="Grigoriev I."/>
        </authorList>
    </citation>
    <scope>NUCLEOTIDE SEQUENCE</scope>
    <source>
        <strain evidence="2">CBS 207.26</strain>
    </source>
</reference>
<proteinExistence type="predicted"/>
<sequence length="263" mass="28662">MLMGDDKQGSNVYVTDIGLAKEIGEPGEHNYSLIGTTRYASINAHLGVEQSPRDDMESLGYVLIRGSEEQLPLIELELKQSDTAGNDSDGRGRRRRLKLDRAGELGEEQSPTDQSSDDGGIASTLQGGERRKRRSHDTVDKERPSKRSRHNGQNRCLSDRKASGSVDTTAATGGSHGSKTAASRTVRGERKLTRLADKRGRGVKAGNFSSPGHSLRSRKKSTLDTPQPSTATKSLRRSTRIAEREQQLCTAIVVSSDSVKRPH</sequence>
<dbReference type="SUPFAM" id="SSF56112">
    <property type="entry name" value="Protein kinase-like (PK-like)"/>
    <property type="match status" value="1"/>
</dbReference>
<dbReference type="Gene3D" id="1.10.510.10">
    <property type="entry name" value="Transferase(Phosphotransferase) domain 1"/>
    <property type="match status" value="1"/>
</dbReference>
<protein>
    <recommendedName>
        <fullName evidence="4">Protein kinase domain-containing protein</fullName>
    </recommendedName>
</protein>
<dbReference type="EMBL" id="ML994613">
    <property type="protein sequence ID" value="KAF2193552.1"/>
    <property type="molecule type" value="Genomic_DNA"/>
</dbReference>
<evidence type="ECO:0000256" key="1">
    <source>
        <dbReference type="SAM" id="MobiDB-lite"/>
    </source>
</evidence>
<accession>A0A6A6ERD5</accession>
<evidence type="ECO:0000313" key="2">
    <source>
        <dbReference type="EMBL" id="KAF2193552.1"/>
    </source>
</evidence>
<dbReference type="InterPro" id="IPR011009">
    <property type="entry name" value="Kinase-like_dom_sf"/>
</dbReference>
<gene>
    <name evidence="2" type="ORF">K469DRAFT_745120</name>
</gene>
<evidence type="ECO:0008006" key="4">
    <source>
        <dbReference type="Google" id="ProtNLM"/>
    </source>
</evidence>
<keyword evidence="3" id="KW-1185">Reference proteome</keyword>
<feature type="compositionally biased region" description="Basic and acidic residues" evidence="1">
    <location>
        <begin position="136"/>
        <end position="145"/>
    </location>
</feature>
<name>A0A6A6ERD5_9PEZI</name>
<feature type="region of interest" description="Disordered" evidence="1">
    <location>
        <begin position="100"/>
        <end position="241"/>
    </location>
</feature>
<dbReference type="Proteomes" id="UP000800200">
    <property type="component" value="Unassembled WGS sequence"/>
</dbReference>
<dbReference type="AlphaFoldDB" id="A0A6A6ERD5"/>
<dbReference type="PANTHER" id="PTHR11909">
    <property type="entry name" value="CASEIN KINASE-RELATED"/>
    <property type="match status" value="1"/>
</dbReference>
<evidence type="ECO:0000313" key="3">
    <source>
        <dbReference type="Proteomes" id="UP000800200"/>
    </source>
</evidence>
<dbReference type="InterPro" id="IPR050235">
    <property type="entry name" value="CK1_Ser-Thr_kinase"/>
</dbReference>